<evidence type="ECO:0000256" key="1">
    <source>
        <dbReference type="SAM" id="MobiDB-lite"/>
    </source>
</evidence>
<evidence type="ECO:0000313" key="3">
    <source>
        <dbReference type="Proteomes" id="UP000238274"/>
    </source>
</evidence>
<feature type="compositionally biased region" description="Polar residues" evidence="1">
    <location>
        <begin position="17"/>
        <end position="38"/>
    </location>
</feature>
<feature type="non-terminal residue" evidence="2">
    <location>
        <position position="1"/>
    </location>
</feature>
<reference evidence="2 3" key="1">
    <citation type="submission" date="2017-12" db="EMBL/GenBank/DDBJ databases">
        <title>Gene loss provides genomic basis for host adaptation in cereal stripe rust fungi.</title>
        <authorList>
            <person name="Xia C."/>
        </authorList>
    </citation>
    <scope>NUCLEOTIDE SEQUENCE [LARGE SCALE GENOMIC DNA]</scope>
    <source>
        <strain evidence="2 3">93TX-2</strain>
    </source>
</reference>
<evidence type="ECO:0008006" key="4">
    <source>
        <dbReference type="Google" id="ProtNLM"/>
    </source>
</evidence>
<proteinExistence type="predicted"/>
<reference evidence="3" key="2">
    <citation type="journal article" date="2018" name="BMC Genomics">
        <title>Genomic insights into host adaptation between the wheat stripe rust pathogen (Puccinia striiformis f. sp. tritici) and the barley stripe rust pathogen (Puccinia striiformis f. sp. hordei).</title>
        <authorList>
            <person name="Xia C."/>
            <person name="Wang M."/>
            <person name="Yin C."/>
            <person name="Cornejo O.E."/>
            <person name="Hulbert S.H."/>
            <person name="Chen X."/>
        </authorList>
    </citation>
    <scope>NUCLEOTIDE SEQUENCE [LARGE SCALE GENOMIC DNA]</scope>
    <source>
        <strain evidence="3">93TX-2</strain>
    </source>
</reference>
<organism evidence="2 3">
    <name type="scientific">Puccinia striiformis</name>
    <dbReference type="NCBI Taxonomy" id="27350"/>
    <lineage>
        <taxon>Eukaryota</taxon>
        <taxon>Fungi</taxon>
        <taxon>Dikarya</taxon>
        <taxon>Basidiomycota</taxon>
        <taxon>Pucciniomycotina</taxon>
        <taxon>Pucciniomycetes</taxon>
        <taxon>Pucciniales</taxon>
        <taxon>Pucciniaceae</taxon>
        <taxon>Puccinia</taxon>
    </lineage>
</organism>
<dbReference type="AlphaFoldDB" id="A0A2S4URK8"/>
<reference evidence="3" key="3">
    <citation type="journal article" date="2018" name="Mol. Plant Microbe Interact.">
        <title>Genome sequence resources for the wheat stripe rust pathogen (Puccinia striiformis f. sp. tritici) and the barley stripe rust pathogen (Puccinia striiformis f. sp. hordei).</title>
        <authorList>
            <person name="Xia C."/>
            <person name="Wang M."/>
            <person name="Yin C."/>
            <person name="Cornejo O.E."/>
            <person name="Hulbert S.H."/>
            <person name="Chen X."/>
        </authorList>
    </citation>
    <scope>NUCLEOTIDE SEQUENCE [LARGE SCALE GENOMIC DNA]</scope>
    <source>
        <strain evidence="3">93TX-2</strain>
    </source>
</reference>
<name>A0A2S4URK8_9BASI</name>
<keyword evidence="3" id="KW-1185">Reference proteome</keyword>
<evidence type="ECO:0000313" key="2">
    <source>
        <dbReference type="EMBL" id="POV99847.1"/>
    </source>
</evidence>
<dbReference type="Proteomes" id="UP000238274">
    <property type="component" value="Unassembled WGS sequence"/>
</dbReference>
<accession>A0A2S4URK8</accession>
<gene>
    <name evidence="2" type="ORF">PSHT_13355</name>
</gene>
<comment type="caution">
    <text evidence="2">The sequence shown here is derived from an EMBL/GenBank/DDBJ whole genome shotgun (WGS) entry which is preliminary data.</text>
</comment>
<protein>
    <recommendedName>
        <fullName evidence="4">BED-type domain-containing protein</fullName>
    </recommendedName>
</protein>
<sequence length="150" mass="17028">SDINSQNSSACFRACSPQLSQPDNQKQSCKHVSSTSTPVKEKPKPWKRNRRTPAASNTESQSNVIDIVQDCGKENSKIDNNSLTKQSPFNKITAYFEEPAYENEGNSNTVDKLWYKCRWCGNVYKKSVRTNCNLKKHRDGTHTSALHWTT</sequence>
<dbReference type="VEuPathDB" id="FungiDB:PSHT_13355"/>
<feature type="region of interest" description="Disordered" evidence="1">
    <location>
        <begin position="15"/>
        <end position="62"/>
    </location>
</feature>
<dbReference type="EMBL" id="PKSM01000264">
    <property type="protein sequence ID" value="POV99847.1"/>
    <property type="molecule type" value="Genomic_DNA"/>
</dbReference>